<dbReference type="EMBL" id="JAQOWY010000314">
    <property type="protein sequence ID" value="KAK1844373.1"/>
    <property type="molecule type" value="Genomic_DNA"/>
</dbReference>
<feature type="compositionally biased region" description="Pro residues" evidence="1">
    <location>
        <begin position="57"/>
        <end position="68"/>
    </location>
</feature>
<feature type="region of interest" description="Disordered" evidence="1">
    <location>
        <begin position="46"/>
        <end position="76"/>
    </location>
</feature>
<proteinExistence type="predicted"/>
<sequence length="76" mass="8764">MAPLQRYYPRTYLDWCWLDNQTQQIMGISGLLQDISRNMQTASAFAPLQEGDKPRPKPQPDPPVPVPDNPDDRQRV</sequence>
<evidence type="ECO:0000313" key="2">
    <source>
        <dbReference type="EMBL" id="KAK1844373.1"/>
    </source>
</evidence>
<keyword evidence="3" id="KW-1185">Reference proteome</keyword>
<protein>
    <submittedName>
        <fullName evidence="2">Uncharacterized protein</fullName>
    </submittedName>
</protein>
<reference evidence="2" key="1">
    <citation type="submission" date="2023-01" db="EMBL/GenBank/DDBJ databases">
        <title>Colletotrichum chrysophilum M932 genome sequence.</title>
        <authorList>
            <person name="Baroncelli R."/>
        </authorList>
    </citation>
    <scope>NUCLEOTIDE SEQUENCE</scope>
    <source>
        <strain evidence="2">M932</strain>
    </source>
</reference>
<dbReference type="AlphaFoldDB" id="A0AAD9AA80"/>
<gene>
    <name evidence="2" type="ORF">CCHR01_13004</name>
</gene>
<evidence type="ECO:0000256" key="1">
    <source>
        <dbReference type="SAM" id="MobiDB-lite"/>
    </source>
</evidence>
<evidence type="ECO:0000313" key="3">
    <source>
        <dbReference type="Proteomes" id="UP001243330"/>
    </source>
</evidence>
<organism evidence="2 3">
    <name type="scientific">Colletotrichum chrysophilum</name>
    <dbReference type="NCBI Taxonomy" id="1836956"/>
    <lineage>
        <taxon>Eukaryota</taxon>
        <taxon>Fungi</taxon>
        <taxon>Dikarya</taxon>
        <taxon>Ascomycota</taxon>
        <taxon>Pezizomycotina</taxon>
        <taxon>Sordariomycetes</taxon>
        <taxon>Hypocreomycetidae</taxon>
        <taxon>Glomerellales</taxon>
        <taxon>Glomerellaceae</taxon>
        <taxon>Colletotrichum</taxon>
        <taxon>Colletotrichum gloeosporioides species complex</taxon>
    </lineage>
</organism>
<comment type="caution">
    <text evidence="2">The sequence shown here is derived from an EMBL/GenBank/DDBJ whole genome shotgun (WGS) entry which is preliminary data.</text>
</comment>
<name>A0AAD9AA80_9PEZI</name>
<accession>A0AAD9AA80</accession>
<dbReference type="Proteomes" id="UP001243330">
    <property type="component" value="Unassembled WGS sequence"/>
</dbReference>